<reference evidence="3" key="2">
    <citation type="submission" date="2015-01" db="EMBL/GenBank/DDBJ databases">
        <title>Evolutionary Origins and Diversification of the Mycorrhizal Mutualists.</title>
        <authorList>
            <consortium name="DOE Joint Genome Institute"/>
            <consortium name="Mycorrhizal Genomics Consortium"/>
            <person name="Kohler A."/>
            <person name="Kuo A."/>
            <person name="Nagy L.G."/>
            <person name="Floudas D."/>
            <person name="Copeland A."/>
            <person name="Barry K.W."/>
            <person name="Cichocki N."/>
            <person name="Veneault-Fourrey C."/>
            <person name="LaButti K."/>
            <person name="Lindquist E.A."/>
            <person name="Lipzen A."/>
            <person name="Lundell T."/>
            <person name="Morin E."/>
            <person name="Murat C."/>
            <person name="Riley R."/>
            <person name="Ohm R."/>
            <person name="Sun H."/>
            <person name="Tunlid A."/>
            <person name="Henrissat B."/>
            <person name="Grigoriev I.V."/>
            <person name="Hibbett D.S."/>
            <person name="Martin F."/>
        </authorList>
    </citation>
    <scope>NUCLEOTIDE SEQUENCE [LARGE SCALE GENOMIC DNA]</scope>
    <source>
        <strain evidence="3">UH-Slu-Lm8-n1</strain>
    </source>
</reference>
<dbReference type="InterPro" id="IPR011009">
    <property type="entry name" value="Kinase-like_dom_sf"/>
</dbReference>
<dbReference type="OrthoDB" id="5584477at2759"/>
<reference evidence="2 3" key="1">
    <citation type="submission" date="2014-04" db="EMBL/GenBank/DDBJ databases">
        <authorList>
            <consortium name="DOE Joint Genome Institute"/>
            <person name="Kuo A."/>
            <person name="Ruytinx J."/>
            <person name="Rineau F."/>
            <person name="Colpaert J."/>
            <person name="Kohler A."/>
            <person name="Nagy L.G."/>
            <person name="Floudas D."/>
            <person name="Copeland A."/>
            <person name="Barry K.W."/>
            <person name="Cichocki N."/>
            <person name="Veneault-Fourrey C."/>
            <person name="LaButti K."/>
            <person name="Lindquist E.A."/>
            <person name="Lipzen A."/>
            <person name="Lundell T."/>
            <person name="Morin E."/>
            <person name="Murat C."/>
            <person name="Sun H."/>
            <person name="Tunlid A."/>
            <person name="Henrissat B."/>
            <person name="Grigoriev I.V."/>
            <person name="Hibbett D.S."/>
            <person name="Martin F."/>
            <person name="Nordberg H.P."/>
            <person name="Cantor M.N."/>
            <person name="Hua S.X."/>
        </authorList>
    </citation>
    <scope>NUCLEOTIDE SEQUENCE [LARGE SCALE GENOMIC DNA]</scope>
    <source>
        <strain evidence="2 3">UH-Slu-Lm8-n1</strain>
    </source>
</reference>
<dbReference type="InterPro" id="IPR040976">
    <property type="entry name" value="Pkinase_fungal"/>
</dbReference>
<name>A0A0D0B3H7_9AGAM</name>
<evidence type="ECO:0000313" key="2">
    <source>
        <dbReference type="EMBL" id="KIK41007.1"/>
    </source>
</evidence>
<protein>
    <recommendedName>
        <fullName evidence="1">Fungal-type protein kinase domain-containing protein</fullName>
    </recommendedName>
</protein>
<dbReference type="SUPFAM" id="SSF56112">
    <property type="entry name" value="Protein kinase-like (PK-like)"/>
    <property type="match status" value="1"/>
</dbReference>
<dbReference type="InParanoid" id="A0A0D0B3H7"/>
<proteinExistence type="predicted"/>
<accession>A0A0D0B3H7</accession>
<dbReference type="Pfam" id="PF17667">
    <property type="entry name" value="Pkinase_fungal"/>
    <property type="match status" value="1"/>
</dbReference>
<keyword evidence="3" id="KW-1185">Reference proteome</keyword>
<dbReference type="Proteomes" id="UP000054485">
    <property type="component" value="Unassembled WGS sequence"/>
</dbReference>
<dbReference type="Gene3D" id="1.10.510.10">
    <property type="entry name" value="Transferase(Phosphotransferase) domain 1"/>
    <property type="match status" value="1"/>
</dbReference>
<feature type="domain" description="Fungal-type protein kinase" evidence="1">
    <location>
        <begin position="160"/>
        <end position="302"/>
    </location>
</feature>
<dbReference type="PANTHER" id="PTHR38248">
    <property type="entry name" value="FUNK1 6"/>
    <property type="match status" value="1"/>
</dbReference>
<dbReference type="EMBL" id="KN835283">
    <property type="protein sequence ID" value="KIK41007.1"/>
    <property type="molecule type" value="Genomic_DNA"/>
</dbReference>
<dbReference type="AlphaFoldDB" id="A0A0D0B3H7"/>
<dbReference type="PANTHER" id="PTHR38248:SF2">
    <property type="entry name" value="FUNK1 11"/>
    <property type="match status" value="1"/>
</dbReference>
<dbReference type="HOGENOM" id="CLU_683655_0_0_1"/>
<evidence type="ECO:0000313" key="3">
    <source>
        <dbReference type="Proteomes" id="UP000054485"/>
    </source>
</evidence>
<evidence type="ECO:0000259" key="1">
    <source>
        <dbReference type="Pfam" id="PF17667"/>
    </source>
</evidence>
<organism evidence="2 3">
    <name type="scientific">Suillus luteus UH-Slu-Lm8-n1</name>
    <dbReference type="NCBI Taxonomy" id="930992"/>
    <lineage>
        <taxon>Eukaryota</taxon>
        <taxon>Fungi</taxon>
        <taxon>Dikarya</taxon>
        <taxon>Basidiomycota</taxon>
        <taxon>Agaricomycotina</taxon>
        <taxon>Agaricomycetes</taxon>
        <taxon>Agaricomycetidae</taxon>
        <taxon>Boletales</taxon>
        <taxon>Suillineae</taxon>
        <taxon>Suillaceae</taxon>
        <taxon>Suillus</taxon>
    </lineage>
</organism>
<dbReference type="STRING" id="930992.A0A0D0B3H7"/>
<gene>
    <name evidence="2" type="ORF">CY34DRAFT_806615</name>
</gene>
<sequence>MSKRMFKHVAIAHPIDPTQDAGGCLLDTFEIVKRSCRVNAFRIMVSGFVLEVVPEKTDSPPQGIGTHFKRVGICNQQNWEDFVAYFSGDPEEHVEVILLAQRTPSKGTPNSTVLGYVCSVRFPHHDPTNELVAKRLHWPEEDRESEILQKVYDLAENDTKDTSTANIRRALGHQDAERGRRVLSIIVFSKLDPITNLSEDEFLSAWWQIILCHYALWQKQVHHCDISPSSLMVYKTSDGRYIGVLNDFDLSLTRETPPGQERTGTAPFMAIDLLTEEAIEGKVQHLYQHDAESFLWVFAWVCLRYEGGRLLRKGRPLDEWLKPDAIQCHDKKTGFLMGHRHDMKPSQSHKKNWDIAMACLRIVYNSYGEDPSLRTLENKDAFEKWLETPVLSKLPPSLLNVRL</sequence>